<dbReference type="GO" id="GO:0005884">
    <property type="term" value="C:actin filament"/>
    <property type="evidence" value="ECO:0007669"/>
    <property type="project" value="TreeGrafter"/>
</dbReference>
<evidence type="ECO:0000256" key="1">
    <source>
        <dbReference type="SAM" id="MobiDB-lite"/>
    </source>
</evidence>
<feature type="domain" description="Calponin-homology (CH)" evidence="2">
    <location>
        <begin position="80"/>
        <end position="202"/>
    </location>
</feature>
<dbReference type="GO" id="GO:0051015">
    <property type="term" value="F:actin filament binding"/>
    <property type="evidence" value="ECO:0007669"/>
    <property type="project" value="TreeGrafter"/>
</dbReference>
<dbReference type="Proteomes" id="UP000289340">
    <property type="component" value="Chromosome 8"/>
</dbReference>
<dbReference type="PROSITE" id="PS50021">
    <property type="entry name" value="CH"/>
    <property type="match status" value="1"/>
</dbReference>
<reference evidence="3 4" key="1">
    <citation type="submission" date="2018-09" db="EMBL/GenBank/DDBJ databases">
        <title>A high-quality reference genome of wild soybean provides a powerful tool to mine soybean genomes.</title>
        <authorList>
            <person name="Xie M."/>
            <person name="Chung C.Y.L."/>
            <person name="Li M.-W."/>
            <person name="Wong F.-L."/>
            <person name="Chan T.-F."/>
            <person name="Lam H.-M."/>
        </authorList>
    </citation>
    <scope>NUCLEOTIDE SEQUENCE [LARGE SCALE GENOMIC DNA]</scope>
    <source>
        <strain evidence="4">cv. W05</strain>
        <tissue evidence="3">Hypocotyl of etiolated seedlings</tissue>
    </source>
</reference>
<keyword evidence="4" id="KW-1185">Reference proteome</keyword>
<feature type="compositionally biased region" description="Basic residues" evidence="1">
    <location>
        <begin position="864"/>
        <end position="876"/>
    </location>
</feature>
<dbReference type="GO" id="GO:0051764">
    <property type="term" value="P:actin crosslink formation"/>
    <property type="evidence" value="ECO:0007669"/>
    <property type="project" value="TreeGrafter"/>
</dbReference>
<organism evidence="3 4">
    <name type="scientific">Glycine soja</name>
    <name type="common">Wild soybean</name>
    <dbReference type="NCBI Taxonomy" id="3848"/>
    <lineage>
        <taxon>Eukaryota</taxon>
        <taxon>Viridiplantae</taxon>
        <taxon>Streptophyta</taxon>
        <taxon>Embryophyta</taxon>
        <taxon>Tracheophyta</taxon>
        <taxon>Spermatophyta</taxon>
        <taxon>Magnoliopsida</taxon>
        <taxon>eudicotyledons</taxon>
        <taxon>Gunneridae</taxon>
        <taxon>Pentapetalae</taxon>
        <taxon>rosids</taxon>
        <taxon>fabids</taxon>
        <taxon>Fabales</taxon>
        <taxon>Fabaceae</taxon>
        <taxon>Papilionoideae</taxon>
        <taxon>50 kb inversion clade</taxon>
        <taxon>NPAAA clade</taxon>
        <taxon>indigoferoid/millettioid clade</taxon>
        <taxon>Phaseoleae</taxon>
        <taxon>Glycine</taxon>
        <taxon>Glycine subgen. Soja</taxon>
    </lineage>
</organism>
<dbReference type="PANTHER" id="PTHR46756:SF18">
    <property type="entry name" value="GAS2-LIKE PROTEIN PICKLED EGGS"/>
    <property type="match status" value="1"/>
</dbReference>
<dbReference type="EMBL" id="QZWG01000008">
    <property type="protein sequence ID" value="RZB94540.1"/>
    <property type="molecule type" value="Genomic_DNA"/>
</dbReference>
<sequence length="895" mass="101104">MYLHCFISNGQPQNPCVAETKPILKPKYCLLSCYVLHSPKLNRAMVFEDSLSQSAPSSELFRIASSSSSAESHFRELDDAFLQTQTRNWLGEVLQIRLDGQLIISELLADGELLFQVSKVVWKLLLAKHMELRHIKAYKIQSFASKKNIARYRPYSNVDSFLKICKILGLTGVDLFSPSDVVERRNTRKVCMCIRSFSKKSRSMNINVPDFDIVICMVAMPKDLVGCRRRSIELSHNILADSSGSYYLQKHARRKSRQGYPVTDSTKDYETYSDQSVDTENKHLVLQFDDLHTDDLYDYTSDINYNIASPMVERDYLPEDLHQLDIQNQQRNGIFNDDFELLCSKESLQYHCSEDIKHDCELTWSSSSSSPSGDLHTDLIDMTSHLDTKKEQVQESRRIMDLDYFENLSLSSNSSVIVTPKNDKTPGKRDASLLTKDRKGTDLFHEDNSTPNVYQSASSHGSNPTPQTAENGKLFEIGDDKEVLLVACVNCYSREVLNLGDQVDAENNFKNIEPFKVHNDKNGQLDTIKKEHESQGIVKCKDMPYQIISSTGYSYSVKKFEETEPLLYSPDCYFCNTNSLDTVVLHSNDTSSTSLKKFLAYEERDSQLDLDNASCYQSQESLSCQSYYLPESCKWDQKGKCAITSYKDEKISHFLEDGSHEEITPCKQKAPEVLMSTVVKLDTDGEKLNIDSLALASNALAADDCEKCSTLGDGPNDFFKGDTIQDIGEQGQRVLDMLTNEVVVPANCDDDISSPESCISSKLELNGDHQACQYEKDPVYRSEPTRVVHLKEEIKAEDERAHFLENFAGTEEGDKEITKAKPQKRLLLRSVLGGAAAVGLLFMIMHLRRNGGEKAPEPSMASSHKGKEKIKKKSTWKVKTSTTKGVYPAERIKLK</sequence>
<dbReference type="CDD" id="cd00014">
    <property type="entry name" value="CH_SF"/>
    <property type="match status" value="1"/>
</dbReference>
<dbReference type="AlphaFoldDB" id="A0A445J808"/>
<evidence type="ECO:0000313" key="4">
    <source>
        <dbReference type="Proteomes" id="UP000289340"/>
    </source>
</evidence>
<gene>
    <name evidence="3" type="ORF">D0Y65_019211</name>
</gene>
<dbReference type="InterPro" id="IPR001715">
    <property type="entry name" value="CH_dom"/>
</dbReference>
<accession>A0A445J808</accession>
<feature type="compositionally biased region" description="Polar residues" evidence="1">
    <location>
        <begin position="449"/>
        <end position="470"/>
    </location>
</feature>
<comment type="caution">
    <text evidence="3">The sequence shown here is derived from an EMBL/GenBank/DDBJ whole genome shotgun (WGS) entry which is preliminary data.</text>
</comment>
<dbReference type="GO" id="GO:0008093">
    <property type="term" value="F:cytoskeletal anchor activity"/>
    <property type="evidence" value="ECO:0007669"/>
    <property type="project" value="TreeGrafter"/>
</dbReference>
<dbReference type="Gene3D" id="1.10.418.10">
    <property type="entry name" value="Calponin-like domain"/>
    <property type="match status" value="1"/>
</dbReference>
<proteinExistence type="predicted"/>
<feature type="region of interest" description="Disordered" evidence="1">
    <location>
        <begin position="852"/>
        <end position="895"/>
    </location>
</feature>
<evidence type="ECO:0000259" key="2">
    <source>
        <dbReference type="PROSITE" id="PS50021"/>
    </source>
</evidence>
<dbReference type="PANTHER" id="PTHR46756">
    <property type="entry name" value="TRANSGELIN"/>
    <property type="match status" value="1"/>
</dbReference>
<dbReference type="SUPFAM" id="SSF47576">
    <property type="entry name" value="Calponin-homology domain, CH-domain"/>
    <property type="match status" value="1"/>
</dbReference>
<dbReference type="Gramene" id="XM_028386666.1">
    <property type="protein sequence ID" value="XP_028242467.1"/>
    <property type="gene ID" value="LOC114420948"/>
</dbReference>
<dbReference type="InterPro" id="IPR036872">
    <property type="entry name" value="CH_dom_sf"/>
</dbReference>
<feature type="compositionally biased region" description="Basic and acidic residues" evidence="1">
    <location>
        <begin position="421"/>
        <end position="448"/>
    </location>
</feature>
<evidence type="ECO:0000313" key="3">
    <source>
        <dbReference type="EMBL" id="RZB94540.1"/>
    </source>
</evidence>
<feature type="region of interest" description="Disordered" evidence="1">
    <location>
        <begin position="416"/>
        <end position="470"/>
    </location>
</feature>
<name>A0A445J808_GLYSO</name>
<protein>
    <submittedName>
        <fullName evidence="3">Protein OPAQUE10 isoform A</fullName>
    </submittedName>
</protein>